<reference evidence="4 5" key="1">
    <citation type="submission" date="2019-01" db="EMBL/GenBank/DDBJ databases">
        <title>Nuclear Genome Assembly of the Microalgal Biofuel strain Nannochloropsis salina CCMP1776.</title>
        <authorList>
            <person name="Hovde B."/>
        </authorList>
    </citation>
    <scope>NUCLEOTIDE SEQUENCE [LARGE SCALE GENOMIC DNA]</scope>
    <source>
        <strain evidence="4 5">CCMP1776</strain>
    </source>
</reference>
<dbReference type="InterPro" id="IPR002938">
    <property type="entry name" value="FAD-bd"/>
</dbReference>
<keyword evidence="1" id="KW-0285">Flavoprotein</keyword>
<keyword evidence="5" id="KW-1185">Reference proteome</keyword>
<dbReference type="InterPro" id="IPR050641">
    <property type="entry name" value="RIFMO-like"/>
</dbReference>
<comment type="caution">
    <text evidence="4">The sequence shown here is derived from an EMBL/GenBank/DDBJ whole genome shotgun (WGS) entry which is preliminary data.</text>
</comment>
<name>A0A4D9CTU1_9STRA</name>
<dbReference type="PANTHER" id="PTHR43004">
    <property type="entry name" value="TRK SYSTEM POTASSIUM UPTAKE PROTEIN"/>
    <property type="match status" value="1"/>
</dbReference>
<dbReference type="EMBL" id="SDOX01000096">
    <property type="protein sequence ID" value="TFJ82600.1"/>
    <property type="molecule type" value="Genomic_DNA"/>
</dbReference>
<dbReference type="Pfam" id="PF01494">
    <property type="entry name" value="FAD_binding_3"/>
    <property type="match status" value="1"/>
</dbReference>
<evidence type="ECO:0000256" key="1">
    <source>
        <dbReference type="ARBA" id="ARBA00022630"/>
    </source>
</evidence>
<dbReference type="Gene3D" id="3.30.9.10">
    <property type="entry name" value="D-Amino Acid Oxidase, subunit A, domain 2"/>
    <property type="match status" value="1"/>
</dbReference>
<sequence length="271" mass="29831">MPLLFDEVLAEAGDTTRSRGGKGGHVVRFGHEVKDVREVVEGVQLLVEEKETCDMHVFQGHYVVAADGSSSLIRHKAQISMLGEKGVQHLMNIHFSSRALAQATSHRPAMLYFIYNAEVVCVLVAHHYPSGEFVAQVPYFPPAQSPEDFGPVTVRALLDAAIGTAFTDLTVHSVRPWIMDCQVAQRYRSGRIFLAGDAAHRFPPAGGFGMNTGIQDAHNLSWKIASVLQNSANGALLDTYEMLGFGTGLSFPEHRMLMSRYIMDWVSTICK</sequence>
<dbReference type="AlphaFoldDB" id="A0A4D9CTU1"/>
<dbReference type="Proteomes" id="UP000355283">
    <property type="component" value="Unassembled WGS sequence"/>
</dbReference>
<evidence type="ECO:0000313" key="5">
    <source>
        <dbReference type="Proteomes" id="UP000355283"/>
    </source>
</evidence>
<gene>
    <name evidence="4" type="ORF">NSK_006026</name>
</gene>
<dbReference type="Gene3D" id="3.50.50.60">
    <property type="entry name" value="FAD/NAD(P)-binding domain"/>
    <property type="match status" value="1"/>
</dbReference>
<proteinExistence type="predicted"/>
<evidence type="ECO:0000259" key="3">
    <source>
        <dbReference type="Pfam" id="PF01494"/>
    </source>
</evidence>
<dbReference type="PANTHER" id="PTHR43004:SF6">
    <property type="entry name" value="FAD_NAD(P)-BINDING OXIDOREDUCTASE FAMILY PROTEIN"/>
    <property type="match status" value="1"/>
</dbReference>
<protein>
    <recommendedName>
        <fullName evidence="3">FAD-binding domain-containing protein</fullName>
    </recommendedName>
</protein>
<evidence type="ECO:0000313" key="4">
    <source>
        <dbReference type="EMBL" id="TFJ82600.1"/>
    </source>
</evidence>
<dbReference type="GO" id="GO:0006744">
    <property type="term" value="P:ubiquinone biosynthetic process"/>
    <property type="evidence" value="ECO:0007669"/>
    <property type="project" value="TreeGrafter"/>
</dbReference>
<organism evidence="4 5">
    <name type="scientific">Nannochloropsis salina CCMP1776</name>
    <dbReference type="NCBI Taxonomy" id="1027361"/>
    <lineage>
        <taxon>Eukaryota</taxon>
        <taxon>Sar</taxon>
        <taxon>Stramenopiles</taxon>
        <taxon>Ochrophyta</taxon>
        <taxon>Eustigmatophyceae</taxon>
        <taxon>Eustigmatales</taxon>
        <taxon>Monodopsidaceae</taxon>
        <taxon>Microchloropsis</taxon>
        <taxon>Microchloropsis salina</taxon>
    </lineage>
</organism>
<feature type="domain" description="FAD-binding" evidence="3">
    <location>
        <begin position="25"/>
        <end position="241"/>
    </location>
</feature>
<dbReference type="GO" id="GO:0005739">
    <property type="term" value="C:mitochondrion"/>
    <property type="evidence" value="ECO:0007669"/>
    <property type="project" value="TreeGrafter"/>
</dbReference>
<evidence type="ECO:0000256" key="2">
    <source>
        <dbReference type="ARBA" id="ARBA00022827"/>
    </source>
</evidence>
<dbReference type="InterPro" id="IPR036188">
    <property type="entry name" value="FAD/NAD-bd_sf"/>
</dbReference>
<dbReference type="GO" id="GO:0071949">
    <property type="term" value="F:FAD binding"/>
    <property type="evidence" value="ECO:0007669"/>
    <property type="project" value="InterPro"/>
</dbReference>
<dbReference type="OrthoDB" id="1716816at2759"/>
<accession>A0A4D9CTU1</accession>
<keyword evidence="2" id="KW-0274">FAD</keyword>
<dbReference type="SUPFAM" id="SSF51905">
    <property type="entry name" value="FAD/NAD(P)-binding domain"/>
    <property type="match status" value="1"/>
</dbReference>
<dbReference type="GO" id="GO:0016709">
    <property type="term" value="F:oxidoreductase activity, acting on paired donors, with incorporation or reduction of molecular oxygen, NAD(P)H as one donor, and incorporation of one atom of oxygen"/>
    <property type="evidence" value="ECO:0007669"/>
    <property type="project" value="UniProtKB-ARBA"/>
</dbReference>
<dbReference type="PRINTS" id="PR00420">
    <property type="entry name" value="RNGMNOXGNASE"/>
</dbReference>